<dbReference type="Pfam" id="PF11256">
    <property type="entry name" value="SAV0927-like"/>
    <property type="match status" value="1"/>
</dbReference>
<accession>A0A5C7FN88</accession>
<dbReference type="OrthoDB" id="2353476at2"/>
<name>A0A5C7FN88_9BACI</name>
<dbReference type="Proteomes" id="UP000321816">
    <property type="component" value="Chromosome"/>
</dbReference>
<dbReference type="KEGG" id="ahal:FTX54_009960"/>
<protein>
    <submittedName>
        <fullName evidence="1">SAV0927 family protein</fullName>
    </submittedName>
</protein>
<keyword evidence="2" id="KW-1185">Reference proteome</keyword>
<dbReference type="InterPro" id="IPR021415">
    <property type="entry name" value="SAV0927-like"/>
</dbReference>
<proteinExistence type="predicted"/>
<dbReference type="AlphaFoldDB" id="A0A5C7FN88"/>
<reference evidence="1 2" key="1">
    <citation type="submission" date="2024-01" db="EMBL/GenBank/DDBJ databases">
        <title>Complete Genome Sequence of Alkalicoccus halolimnae BZ-SZ-XJ29T, a Moderately Halophilic Bacterium Isolated from a Salt Lake.</title>
        <authorList>
            <person name="Zhao B."/>
        </authorList>
    </citation>
    <scope>NUCLEOTIDE SEQUENCE [LARGE SCALE GENOMIC DNA]</scope>
    <source>
        <strain evidence="1 2">BZ-SZ-XJ29</strain>
    </source>
</reference>
<sequence>MAQYRELYNEHEKADVQFVGIDIAGDRYDFAILYTSMFFGKVLVVCMHTGRQVLLEYGHLDDISNLSGMLHVDDEVDMEILAEFLKKVMKPYAAQPPIKI</sequence>
<organism evidence="1 2">
    <name type="scientific">Alkalicoccus halolimnae</name>
    <dbReference type="NCBI Taxonomy" id="1667239"/>
    <lineage>
        <taxon>Bacteria</taxon>
        <taxon>Bacillati</taxon>
        <taxon>Bacillota</taxon>
        <taxon>Bacilli</taxon>
        <taxon>Bacillales</taxon>
        <taxon>Bacillaceae</taxon>
        <taxon>Alkalicoccus</taxon>
    </lineage>
</organism>
<evidence type="ECO:0000313" key="1">
    <source>
        <dbReference type="EMBL" id="WWD78752.1"/>
    </source>
</evidence>
<gene>
    <name evidence="1" type="ORF">FTX54_009960</name>
</gene>
<dbReference type="EMBL" id="CP144914">
    <property type="protein sequence ID" value="WWD78752.1"/>
    <property type="molecule type" value="Genomic_DNA"/>
</dbReference>
<evidence type="ECO:0000313" key="2">
    <source>
        <dbReference type="Proteomes" id="UP000321816"/>
    </source>
</evidence>
<dbReference type="RefSeq" id="WP_147802446.1">
    <property type="nucleotide sequence ID" value="NZ_CP144914.1"/>
</dbReference>